<dbReference type="OrthoDB" id="2441642at2759"/>
<feature type="transmembrane region" description="Helical" evidence="7">
    <location>
        <begin position="175"/>
        <end position="194"/>
    </location>
</feature>
<feature type="transmembrane region" description="Helical" evidence="7">
    <location>
        <begin position="478"/>
        <end position="498"/>
    </location>
</feature>
<dbReference type="PROSITE" id="PS50850">
    <property type="entry name" value="MFS"/>
    <property type="match status" value="1"/>
</dbReference>
<dbReference type="GO" id="GO:0022857">
    <property type="term" value="F:transmembrane transporter activity"/>
    <property type="evidence" value="ECO:0007669"/>
    <property type="project" value="InterPro"/>
</dbReference>
<comment type="subcellular location">
    <subcellularLocation>
        <location evidence="1">Membrane</location>
        <topology evidence="1">Multi-pass membrane protein</topology>
    </subcellularLocation>
</comment>
<evidence type="ECO:0000256" key="1">
    <source>
        <dbReference type="ARBA" id="ARBA00004141"/>
    </source>
</evidence>
<keyword evidence="3 7" id="KW-0812">Transmembrane</keyword>
<dbReference type="AlphaFoldDB" id="A0A4U0TRF6"/>
<dbReference type="InterPro" id="IPR020846">
    <property type="entry name" value="MFS_dom"/>
</dbReference>
<evidence type="ECO:0000259" key="8">
    <source>
        <dbReference type="PROSITE" id="PS50850"/>
    </source>
</evidence>
<dbReference type="PANTHER" id="PTHR23502:SF51">
    <property type="entry name" value="QUINIDINE RESISTANCE PROTEIN 1-RELATED"/>
    <property type="match status" value="1"/>
</dbReference>
<organism evidence="9 10">
    <name type="scientific">Salinomyces thailandicus</name>
    <dbReference type="NCBI Taxonomy" id="706561"/>
    <lineage>
        <taxon>Eukaryota</taxon>
        <taxon>Fungi</taxon>
        <taxon>Dikarya</taxon>
        <taxon>Ascomycota</taxon>
        <taxon>Pezizomycotina</taxon>
        <taxon>Dothideomycetes</taxon>
        <taxon>Dothideomycetidae</taxon>
        <taxon>Mycosphaerellales</taxon>
        <taxon>Teratosphaeriaceae</taxon>
        <taxon>Salinomyces</taxon>
    </lineage>
</organism>
<feature type="transmembrane region" description="Helical" evidence="7">
    <location>
        <begin position="77"/>
        <end position="101"/>
    </location>
</feature>
<reference evidence="9 10" key="1">
    <citation type="submission" date="2017-03" db="EMBL/GenBank/DDBJ databases">
        <title>Genomes of endolithic fungi from Antarctica.</title>
        <authorList>
            <person name="Coleine C."/>
            <person name="Masonjones S."/>
            <person name="Stajich J.E."/>
        </authorList>
    </citation>
    <scope>NUCLEOTIDE SEQUENCE [LARGE SCALE GENOMIC DNA]</scope>
    <source>
        <strain evidence="9 10">CCFEE 6315</strain>
    </source>
</reference>
<dbReference type="InterPro" id="IPR011701">
    <property type="entry name" value="MFS"/>
</dbReference>
<accession>A0A4U0TRF6</accession>
<evidence type="ECO:0000256" key="3">
    <source>
        <dbReference type="ARBA" id="ARBA00022692"/>
    </source>
</evidence>
<evidence type="ECO:0000256" key="4">
    <source>
        <dbReference type="ARBA" id="ARBA00022989"/>
    </source>
</evidence>
<dbReference type="InterPro" id="IPR036259">
    <property type="entry name" value="MFS_trans_sf"/>
</dbReference>
<evidence type="ECO:0000313" key="9">
    <source>
        <dbReference type="EMBL" id="TKA24486.1"/>
    </source>
</evidence>
<feature type="transmembrane region" description="Helical" evidence="7">
    <location>
        <begin position="363"/>
        <end position="382"/>
    </location>
</feature>
<keyword evidence="2" id="KW-0813">Transport</keyword>
<dbReference type="EMBL" id="NAJL01000043">
    <property type="protein sequence ID" value="TKA24486.1"/>
    <property type="molecule type" value="Genomic_DNA"/>
</dbReference>
<sequence>MNPNHDLKVPASQDKGGDGCEAVQDSSLSQSPDSGGRATSSALLPVQQTVKDGTTLSLRRTRSSGPLYTIFDRQTKAFIIISVSVSALISPFGATTFYPALNDVADALGVSPTLINLSLTTYMIAQAIAPAIIAGMSDNSGRRLSFIVCFIIFCVANVGLALQTSFAALLVLRMVQAFGCSAAIALSTAVVADIATSAERGRYMGYATAGLLLGPAFGPTFGGLFAQYLGWRSTFWFLAIFSGVLLVVFSLFFPETCRNVVGNGSVPARGVNQSLLGYLQQRRHAKRADQSEKTDDCQSRPQRKTAIPNPFATLKLLGDKETCIVLLYNGLFFTGMMVATAVIPDLFSSIYNLNTLDVGLCYISMGAGSLTSALTMGHLVDWNFQRHARKLKVPITKGKQQDLANFPIECVRFQVILPGHVIGTLAFVAFGWTLDFQTSLAGPEVALFFIGFGVSTAFNITNTLLIDLHRDKPATATAAVNFVRCLMSAGGAAAILPMCHAMGPGWAFTLIALVYVGLVAAIFVLMAKGQGWRVEATEKRRAQEEKVLVGEDVGGCGVESGVVKV</sequence>
<feature type="transmembrane region" description="Helical" evidence="7">
    <location>
        <begin position="235"/>
        <end position="253"/>
    </location>
</feature>
<dbReference type="GO" id="GO:0005886">
    <property type="term" value="C:plasma membrane"/>
    <property type="evidence" value="ECO:0007669"/>
    <property type="project" value="TreeGrafter"/>
</dbReference>
<proteinExistence type="predicted"/>
<dbReference type="Proteomes" id="UP000308549">
    <property type="component" value="Unassembled WGS sequence"/>
</dbReference>
<feature type="transmembrane region" description="Helical" evidence="7">
    <location>
        <begin position="206"/>
        <end position="229"/>
    </location>
</feature>
<feature type="region of interest" description="Disordered" evidence="6">
    <location>
        <begin position="284"/>
        <end position="304"/>
    </location>
</feature>
<keyword evidence="5 7" id="KW-0472">Membrane</keyword>
<protein>
    <recommendedName>
        <fullName evidence="8">Major facilitator superfamily (MFS) profile domain-containing protein</fullName>
    </recommendedName>
</protein>
<feature type="transmembrane region" description="Helical" evidence="7">
    <location>
        <begin position="504"/>
        <end position="525"/>
    </location>
</feature>
<feature type="transmembrane region" description="Helical" evidence="7">
    <location>
        <begin position="415"/>
        <end position="434"/>
    </location>
</feature>
<evidence type="ECO:0000256" key="7">
    <source>
        <dbReference type="SAM" id="Phobius"/>
    </source>
</evidence>
<evidence type="ECO:0000256" key="5">
    <source>
        <dbReference type="ARBA" id="ARBA00023136"/>
    </source>
</evidence>
<feature type="transmembrane region" description="Helical" evidence="7">
    <location>
        <begin position="446"/>
        <end position="466"/>
    </location>
</feature>
<dbReference type="FunFam" id="1.20.1720.10:FF:000009">
    <property type="entry name" value="MFS multidrug transporter"/>
    <property type="match status" value="1"/>
</dbReference>
<dbReference type="PANTHER" id="PTHR23502">
    <property type="entry name" value="MAJOR FACILITATOR SUPERFAMILY"/>
    <property type="match status" value="1"/>
</dbReference>
<feature type="region of interest" description="Disordered" evidence="6">
    <location>
        <begin position="1"/>
        <end position="44"/>
    </location>
</feature>
<dbReference type="SUPFAM" id="SSF103473">
    <property type="entry name" value="MFS general substrate transporter"/>
    <property type="match status" value="1"/>
</dbReference>
<dbReference type="Gene3D" id="1.20.1720.10">
    <property type="entry name" value="Multidrug resistance protein D"/>
    <property type="match status" value="1"/>
</dbReference>
<dbReference type="Gene3D" id="1.20.1250.20">
    <property type="entry name" value="MFS general substrate transporter like domains"/>
    <property type="match status" value="1"/>
</dbReference>
<feature type="transmembrane region" description="Helical" evidence="7">
    <location>
        <begin position="146"/>
        <end position="169"/>
    </location>
</feature>
<feature type="compositionally biased region" description="Basic and acidic residues" evidence="6">
    <location>
        <begin position="287"/>
        <end position="298"/>
    </location>
</feature>
<feature type="domain" description="Major facilitator superfamily (MFS) profile" evidence="8">
    <location>
        <begin position="79"/>
        <end position="530"/>
    </location>
</feature>
<gene>
    <name evidence="9" type="ORF">B0A50_06643</name>
</gene>
<keyword evidence="10" id="KW-1185">Reference proteome</keyword>
<feature type="transmembrane region" description="Helical" evidence="7">
    <location>
        <begin position="113"/>
        <end position="134"/>
    </location>
</feature>
<keyword evidence="4 7" id="KW-1133">Transmembrane helix</keyword>
<evidence type="ECO:0000256" key="2">
    <source>
        <dbReference type="ARBA" id="ARBA00022448"/>
    </source>
</evidence>
<dbReference type="Pfam" id="PF07690">
    <property type="entry name" value="MFS_1"/>
    <property type="match status" value="1"/>
</dbReference>
<evidence type="ECO:0000256" key="6">
    <source>
        <dbReference type="SAM" id="MobiDB-lite"/>
    </source>
</evidence>
<feature type="compositionally biased region" description="Polar residues" evidence="6">
    <location>
        <begin position="24"/>
        <end position="44"/>
    </location>
</feature>
<name>A0A4U0TRF6_9PEZI</name>
<feature type="transmembrane region" description="Helical" evidence="7">
    <location>
        <begin position="323"/>
        <end position="343"/>
    </location>
</feature>
<comment type="caution">
    <text evidence="9">The sequence shown here is derived from an EMBL/GenBank/DDBJ whole genome shotgun (WGS) entry which is preliminary data.</text>
</comment>
<evidence type="ECO:0000313" key="10">
    <source>
        <dbReference type="Proteomes" id="UP000308549"/>
    </source>
</evidence>